<dbReference type="PANTHER" id="PTHR32182">
    <property type="entry name" value="DNA REPLICATION AND REPAIR PROTEIN RECF"/>
    <property type="match status" value="1"/>
</dbReference>
<dbReference type="CDD" id="cd03242">
    <property type="entry name" value="ABC_RecF"/>
    <property type="match status" value="1"/>
</dbReference>
<evidence type="ECO:0000256" key="4">
    <source>
        <dbReference type="ARBA" id="ARBA00022490"/>
    </source>
</evidence>
<name>A0A918NLA1_9ACTN</name>
<dbReference type="EMBL" id="BMWD01000020">
    <property type="protein sequence ID" value="GGX78278.1"/>
    <property type="molecule type" value="Genomic_DNA"/>
</dbReference>
<evidence type="ECO:0000256" key="3">
    <source>
        <dbReference type="ARBA" id="ARBA00020170"/>
    </source>
</evidence>
<dbReference type="GO" id="GO:0006260">
    <property type="term" value="P:DNA replication"/>
    <property type="evidence" value="ECO:0007669"/>
    <property type="project" value="UniProtKB-UniRule"/>
</dbReference>
<feature type="binding site" evidence="13">
    <location>
        <begin position="30"/>
        <end position="37"/>
    </location>
    <ligand>
        <name>ATP</name>
        <dbReference type="ChEBI" id="CHEBI:30616"/>
    </ligand>
</feature>
<dbReference type="GO" id="GO:0005524">
    <property type="term" value="F:ATP binding"/>
    <property type="evidence" value="ECO:0007669"/>
    <property type="project" value="UniProtKB-UniRule"/>
</dbReference>
<dbReference type="InterPro" id="IPR027417">
    <property type="entry name" value="P-loop_NTPase"/>
</dbReference>
<sequence>MHVTHLSLADFRSYARVEVPLDPGVTAFVGPNGQGKTNLVEAVGYLATLGSHRVSSDAPLVRMGAERAIVRANVRQGERQQLVELELNPGRANRARINRSSQVKPRDVLGIVRTVLFAPEDLALVKGDPGERRRFLDELITARSPRMAGVRSDYDRVLKQRNTLLKSAALARRHGGRTMDLSTLDVWDQHLARVGAELLAQRLDLVAALQPLADKAYEQLAPGGGPLALEYRPSSPDVVGHVREELYEQLIAALEGARKQEIERGVTLVGPHRDELLLKLGQLPAKGYASHGESWSYALSLRLASYDLLRAEGNEPVLVLDDVFAELDTRRRERLAELVAPGEQVLVTAAVDDDVPGVLAGTRYAVSEGVVERV</sequence>
<evidence type="ECO:0000256" key="11">
    <source>
        <dbReference type="ARBA" id="ARBA00023236"/>
    </source>
</evidence>
<feature type="domain" description="RecF/RecN/SMC N-terminal" evidence="15">
    <location>
        <begin position="3"/>
        <end position="350"/>
    </location>
</feature>
<dbReference type="InterPro" id="IPR001238">
    <property type="entry name" value="DNA-binding_RecF"/>
</dbReference>
<dbReference type="SUPFAM" id="SSF52540">
    <property type="entry name" value="P-loop containing nucleoside triphosphate hydrolases"/>
    <property type="match status" value="1"/>
</dbReference>
<dbReference type="PROSITE" id="PS00617">
    <property type="entry name" value="RECF_1"/>
    <property type="match status" value="1"/>
</dbReference>
<dbReference type="Pfam" id="PF02463">
    <property type="entry name" value="SMC_N"/>
    <property type="match status" value="1"/>
</dbReference>
<evidence type="ECO:0000256" key="2">
    <source>
        <dbReference type="ARBA" id="ARBA00008016"/>
    </source>
</evidence>
<evidence type="ECO:0000256" key="7">
    <source>
        <dbReference type="ARBA" id="ARBA00022763"/>
    </source>
</evidence>
<keyword evidence="8 13" id="KW-0067">ATP-binding</keyword>
<evidence type="ECO:0000256" key="5">
    <source>
        <dbReference type="ARBA" id="ARBA00022705"/>
    </source>
</evidence>
<dbReference type="Proteomes" id="UP000645555">
    <property type="component" value="Unassembled WGS sequence"/>
</dbReference>
<protein>
    <recommendedName>
        <fullName evidence="3 13">DNA replication and repair protein RecF</fullName>
    </recommendedName>
</protein>
<keyword evidence="5 13" id="KW-0235">DNA replication</keyword>
<gene>
    <name evidence="13 16" type="primary">recF</name>
    <name evidence="16" type="ORF">GCM10010515_52720</name>
</gene>
<keyword evidence="11 13" id="KW-0742">SOS response</keyword>
<dbReference type="GO" id="GO:0000731">
    <property type="term" value="P:DNA synthesis involved in DNA repair"/>
    <property type="evidence" value="ECO:0007669"/>
    <property type="project" value="TreeGrafter"/>
</dbReference>
<dbReference type="GO" id="GO:0003697">
    <property type="term" value="F:single-stranded DNA binding"/>
    <property type="evidence" value="ECO:0007669"/>
    <property type="project" value="UniProtKB-UniRule"/>
</dbReference>
<evidence type="ECO:0000256" key="12">
    <source>
        <dbReference type="ARBA" id="ARBA00025401"/>
    </source>
</evidence>
<keyword evidence="6 13" id="KW-0547">Nucleotide-binding</keyword>
<dbReference type="FunFam" id="3.40.50.300:FF:000730">
    <property type="entry name" value="DNA replication and repair protein RecF"/>
    <property type="match status" value="1"/>
</dbReference>
<comment type="similarity">
    <text evidence="2 13 14">Belongs to the RecF family.</text>
</comment>
<accession>A0A918NLA1</accession>
<reference evidence="16" key="1">
    <citation type="journal article" date="2014" name="Int. J. Syst. Evol. Microbiol.">
        <title>Complete genome sequence of Corynebacterium casei LMG S-19264T (=DSM 44701T), isolated from a smear-ripened cheese.</title>
        <authorList>
            <consortium name="US DOE Joint Genome Institute (JGI-PGF)"/>
            <person name="Walter F."/>
            <person name="Albersmeier A."/>
            <person name="Kalinowski J."/>
            <person name="Ruckert C."/>
        </authorList>
    </citation>
    <scope>NUCLEOTIDE SEQUENCE</scope>
    <source>
        <strain evidence="16">JCM 4956</strain>
    </source>
</reference>
<dbReference type="Gene3D" id="1.20.1050.90">
    <property type="entry name" value="RecF/RecN/SMC, N-terminal domain"/>
    <property type="match status" value="1"/>
</dbReference>
<keyword evidence="17" id="KW-1185">Reference proteome</keyword>
<evidence type="ECO:0000256" key="8">
    <source>
        <dbReference type="ARBA" id="ARBA00022840"/>
    </source>
</evidence>
<dbReference type="PANTHER" id="PTHR32182:SF0">
    <property type="entry name" value="DNA REPLICATION AND REPAIR PROTEIN RECF"/>
    <property type="match status" value="1"/>
</dbReference>
<proteinExistence type="inferred from homology"/>
<reference evidence="16" key="2">
    <citation type="submission" date="2020-09" db="EMBL/GenBank/DDBJ databases">
        <authorList>
            <person name="Sun Q."/>
            <person name="Ohkuma M."/>
        </authorList>
    </citation>
    <scope>NUCLEOTIDE SEQUENCE</scope>
    <source>
        <strain evidence="16">JCM 4956</strain>
    </source>
</reference>
<evidence type="ECO:0000313" key="16">
    <source>
        <dbReference type="EMBL" id="GGX78278.1"/>
    </source>
</evidence>
<keyword evidence="7 13" id="KW-0227">DNA damage</keyword>
<dbReference type="AlphaFoldDB" id="A0A918NLA1"/>
<dbReference type="GO" id="GO:0006302">
    <property type="term" value="P:double-strand break repair"/>
    <property type="evidence" value="ECO:0007669"/>
    <property type="project" value="TreeGrafter"/>
</dbReference>
<comment type="function">
    <text evidence="12 13 14">The RecF protein is involved in DNA metabolism; it is required for DNA replication and normal SOS inducibility. RecF binds preferentially to single-stranded, linear DNA. It also seems to bind ATP.</text>
</comment>
<dbReference type="Gene3D" id="3.40.50.300">
    <property type="entry name" value="P-loop containing nucleotide triphosphate hydrolases"/>
    <property type="match status" value="1"/>
</dbReference>
<dbReference type="InterPro" id="IPR003395">
    <property type="entry name" value="RecF/RecN/SMC_N"/>
</dbReference>
<keyword evidence="4 13" id="KW-0963">Cytoplasm</keyword>
<evidence type="ECO:0000259" key="15">
    <source>
        <dbReference type="Pfam" id="PF02463"/>
    </source>
</evidence>
<evidence type="ECO:0000313" key="17">
    <source>
        <dbReference type="Proteomes" id="UP000645555"/>
    </source>
</evidence>
<dbReference type="GO" id="GO:0009432">
    <property type="term" value="P:SOS response"/>
    <property type="evidence" value="ECO:0007669"/>
    <property type="project" value="UniProtKB-UniRule"/>
</dbReference>
<evidence type="ECO:0000256" key="14">
    <source>
        <dbReference type="RuleBase" id="RU000578"/>
    </source>
</evidence>
<keyword evidence="10 13" id="KW-0234">DNA repair</keyword>
<dbReference type="RefSeq" id="WP_190038049.1">
    <property type="nucleotide sequence ID" value="NZ_BMWD01000020.1"/>
</dbReference>
<dbReference type="InterPro" id="IPR042174">
    <property type="entry name" value="RecF_2"/>
</dbReference>
<evidence type="ECO:0000256" key="13">
    <source>
        <dbReference type="HAMAP-Rule" id="MF_00365"/>
    </source>
</evidence>
<dbReference type="GO" id="GO:0005737">
    <property type="term" value="C:cytoplasm"/>
    <property type="evidence" value="ECO:0007669"/>
    <property type="project" value="UniProtKB-SubCell"/>
</dbReference>
<dbReference type="FunFam" id="1.20.1050.90:FF:000004">
    <property type="entry name" value="DNA replication and repair protein RecF"/>
    <property type="match status" value="1"/>
</dbReference>
<evidence type="ECO:0000256" key="1">
    <source>
        <dbReference type="ARBA" id="ARBA00004496"/>
    </source>
</evidence>
<evidence type="ECO:0000256" key="9">
    <source>
        <dbReference type="ARBA" id="ARBA00023125"/>
    </source>
</evidence>
<comment type="subcellular location">
    <subcellularLocation>
        <location evidence="1 13 14">Cytoplasm</location>
    </subcellularLocation>
</comment>
<dbReference type="NCBIfam" id="TIGR00611">
    <property type="entry name" value="recf"/>
    <property type="match status" value="1"/>
</dbReference>
<organism evidence="16 17">
    <name type="scientific">Streptomyces fructofermentans</name>
    <dbReference type="NCBI Taxonomy" id="152141"/>
    <lineage>
        <taxon>Bacteria</taxon>
        <taxon>Bacillati</taxon>
        <taxon>Actinomycetota</taxon>
        <taxon>Actinomycetes</taxon>
        <taxon>Kitasatosporales</taxon>
        <taxon>Streptomycetaceae</taxon>
        <taxon>Streptomyces</taxon>
    </lineage>
</organism>
<dbReference type="InterPro" id="IPR018078">
    <property type="entry name" value="DNA-binding_RecF_CS"/>
</dbReference>
<evidence type="ECO:0000256" key="10">
    <source>
        <dbReference type="ARBA" id="ARBA00023204"/>
    </source>
</evidence>
<dbReference type="PROSITE" id="PS00618">
    <property type="entry name" value="RECF_2"/>
    <property type="match status" value="1"/>
</dbReference>
<dbReference type="HAMAP" id="MF_00365">
    <property type="entry name" value="RecF"/>
    <property type="match status" value="1"/>
</dbReference>
<evidence type="ECO:0000256" key="6">
    <source>
        <dbReference type="ARBA" id="ARBA00022741"/>
    </source>
</evidence>
<keyword evidence="9 13" id="KW-0238">DNA-binding</keyword>
<comment type="caution">
    <text evidence="16">The sequence shown here is derived from an EMBL/GenBank/DDBJ whole genome shotgun (WGS) entry which is preliminary data.</text>
</comment>